<gene>
    <name evidence="2" type="ORF">SAMN05878503_106105</name>
</gene>
<dbReference type="Gene3D" id="3.30.70.100">
    <property type="match status" value="1"/>
</dbReference>
<dbReference type="CDD" id="cd00371">
    <property type="entry name" value="HMA"/>
    <property type="match status" value="1"/>
</dbReference>
<evidence type="ECO:0000313" key="2">
    <source>
        <dbReference type="EMBL" id="SNX70556.1"/>
    </source>
</evidence>
<dbReference type="AlphaFoldDB" id="A0A285CU22"/>
<dbReference type="InterPro" id="IPR006121">
    <property type="entry name" value="HMA_dom"/>
</dbReference>
<protein>
    <submittedName>
        <fullName evidence="2">Copper chaperone</fullName>
    </submittedName>
</protein>
<dbReference type="GO" id="GO:0046872">
    <property type="term" value="F:metal ion binding"/>
    <property type="evidence" value="ECO:0007669"/>
    <property type="project" value="InterPro"/>
</dbReference>
<evidence type="ECO:0000313" key="3">
    <source>
        <dbReference type="Proteomes" id="UP000219467"/>
    </source>
</evidence>
<keyword evidence="3" id="KW-1185">Reference proteome</keyword>
<dbReference type="EMBL" id="OAOQ01000006">
    <property type="protein sequence ID" value="SNX70556.1"/>
    <property type="molecule type" value="Genomic_DNA"/>
</dbReference>
<name>A0A285CU22_9RHOB</name>
<dbReference type="Proteomes" id="UP000219467">
    <property type="component" value="Unassembled WGS sequence"/>
</dbReference>
<sequence>MTRLSIPDMSCGHCRAAIQGALAPLPGFDGISFDQEARTATVEGTIPAAMLISALDVIGFPASVID</sequence>
<dbReference type="SUPFAM" id="SSF55008">
    <property type="entry name" value="HMA, heavy metal-associated domain"/>
    <property type="match status" value="1"/>
</dbReference>
<dbReference type="RefSeq" id="WP_097030377.1">
    <property type="nucleotide sequence ID" value="NZ_OAOQ01000006.1"/>
</dbReference>
<accession>A0A285CU22</accession>
<dbReference type="Pfam" id="PF00403">
    <property type="entry name" value="HMA"/>
    <property type="match status" value="1"/>
</dbReference>
<dbReference type="InterPro" id="IPR036163">
    <property type="entry name" value="HMA_dom_sf"/>
</dbReference>
<dbReference type="OrthoDB" id="9801832at2"/>
<evidence type="ECO:0000259" key="1">
    <source>
        <dbReference type="PROSITE" id="PS50846"/>
    </source>
</evidence>
<dbReference type="PROSITE" id="PS50846">
    <property type="entry name" value="HMA_2"/>
    <property type="match status" value="1"/>
</dbReference>
<organism evidence="2 3">
    <name type="scientific">Cereibacter ovatus</name>
    <dbReference type="NCBI Taxonomy" id="439529"/>
    <lineage>
        <taxon>Bacteria</taxon>
        <taxon>Pseudomonadati</taxon>
        <taxon>Pseudomonadota</taxon>
        <taxon>Alphaproteobacteria</taxon>
        <taxon>Rhodobacterales</taxon>
        <taxon>Paracoccaceae</taxon>
        <taxon>Cereibacter</taxon>
    </lineage>
</organism>
<proteinExistence type="predicted"/>
<feature type="domain" description="HMA" evidence="1">
    <location>
        <begin position="1"/>
        <end position="63"/>
    </location>
</feature>
<reference evidence="3" key="1">
    <citation type="submission" date="2017-08" db="EMBL/GenBank/DDBJ databases">
        <authorList>
            <person name="Varghese N."/>
            <person name="Submissions S."/>
        </authorList>
    </citation>
    <scope>NUCLEOTIDE SEQUENCE [LARGE SCALE GENOMIC DNA]</scope>
    <source>
        <strain evidence="3">JA234</strain>
    </source>
</reference>